<protein>
    <recommendedName>
        <fullName evidence="4">Stringent starvation protein B</fullName>
    </recommendedName>
</protein>
<dbReference type="KEGG" id="ptaw:DW352_25550"/>
<evidence type="ECO:0000313" key="2">
    <source>
        <dbReference type="EMBL" id="AXK83595.1"/>
    </source>
</evidence>
<feature type="compositionally biased region" description="Pro residues" evidence="1">
    <location>
        <begin position="153"/>
        <end position="162"/>
    </location>
</feature>
<evidence type="ECO:0008006" key="4">
    <source>
        <dbReference type="Google" id="ProtNLM"/>
    </source>
</evidence>
<feature type="compositionally biased region" description="Low complexity" evidence="1">
    <location>
        <begin position="143"/>
        <end position="152"/>
    </location>
</feature>
<dbReference type="EMBL" id="CP031417">
    <property type="protein sequence ID" value="AXK83595.1"/>
    <property type="molecule type" value="Genomic_DNA"/>
</dbReference>
<dbReference type="AlphaFoldDB" id="A0A346A348"/>
<reference evidence="2 3" key="1">
    <citation type="submission" date="2018-07" db="EMBL/GenBank/DDBJ databases">
        <authorList>
            <person name="Quirk P.G."/>
            <person name="Krulwich T.A."/>
        </authorList>
    </citation>
    <scope>NUCLEOTIDE SEQUENCE [LARGE SCALE GENOMIC DNA]</scope>
    <source>
        <strain evidence="2 3">CC-BB4</strain>
    </source>
</reference>
<evidence type="ECO:0000313" key="3">
    <source>
        <dbReference type="Proteomes" id="UP000254889"/>
    </source>
</evidence>
<dbReference type="Gene3D" id="2.30.30.220">
    <property type="entry name" value="SspB-like"/>
    <property type="match status" value="1"/>
</dbReference>
<feature type="region of interest" description="Disordered" evidence="1">
    <location>
        <begin position="120"/>
        <end position="196"/>
    </location>
</feature>
<dbReference type="InterPro" id="IPR036760">
    <property type="entry name" value="SspB-like_sf"/>
</dbReference>
<dbReference type="Proteomes" id="UP000254889">
    <property type="component" value="Chromosome"/>
</dbReference>
<sequence length="196" mass="21611">MTDHIRYDLLTQQALRGVVRSVLTETAKKKVLPGDHHFYISFDTRAEGVRLSDRLKAQYPEQMTIILQHQFWDLKVSDEGFEVGLSFGGAPERLVVPFEAIKGFFDPSVQFGLQFEEVTETEESAADTKDKPATKKKLPPAPQAISPVVSAPAPLPAAPAPIAPAKADTVEDETSEKPDKPTGGGEVVRLDRFRKK</sequence>
<dbReference type="SUPFAM" id="SSF101738">
    <property type="entry name" value="SspB-like"/>
    <property type="match status" value="1"/>
</dbReference>
<organism evidence="2 3">
    <name type="scientific">Pseudolabrys taiwanensis</name>
    <dbReference type="NCBI Taxonomy" id="331696"/>
    <lineage>
        <taxon>Bacteria</taxon>
        <taxon>Pseudomonadati</taxon>
        <taxon>Pseudomonadota</taxon>
        <taxon>Alphaproteobacteria</taxon>
        <taxon>Hyphomicrobiales</taxon>
        <taxon>Xanthobacteraceae</taxon>
        <taxon>Pseudolabrys</taxon>
    </lineage>
</organism>
<dbReference type="InterPro" id="IPR007481">
    <property type="entry name" value="SspB"/>
</dbReference>
<gene>
    <name evidence="2" type="ORF">DW352_25550</name>
</gene>
<dbReference type="RefSeq" id="WP_115693974.1">
    <property type="nucleotide sequence ID" value="NZ_CP031417.1"/>
</dbReference>
<keyword evidence="3" id="KW-1185">Reference proteome</keyword>
<dbReference type="Pfam" id="PF04386">
    <property type="entry name" value="SspB"/>
    <property type="match status" value="1"/>
</dbReference>
<accession>A0A346A348</accession>
<name>A0A346A348_9HYPH</name>
<evidence type="ECO:0000256" key="1">
    <source>
        <dbReference type="SAM" id="MobiDB-lite"/>
    </source>
</evidence>
<dbReference type="OrthoDB" id="9800412at2"/>
<proteinExistence type="predicted"/>